<proteinExistence type="predicted"/>
<protein>
    <submittedName>
        <fullName evidence="1">Uncharacterized protein</fullName>
    </submittedName>
</protein>
<gene>
    <name evidence="1" type="ORF">OCBIM_22013554mg</name>
</gene>
<dbReference type="EMBL" id="KQ418037">
    <property type="protein sequence ID" value="KOF89178.1"/>
    <property type="molecule type" value="Genomic_DNA"/>
</dbReference>
<evidence type="ECO:0000313" key="1">
    <source>
        <dbReference type="EMBL" id="KOF89178.1"/>
    </source>
</evidence>
<accession>A0A0L8HIU1</accession>
<dbReference type="OrthoDB" id="449340at2759"/>
<organism evidence="1">
    <name type="scientific">Octopus bimaculoides</name>
    <name type="common">California two-spotted octopus</name>
    <dbReference type="NCBI Taxonomy" id="37653"/>
    <lineage>
        <taxon>Eukaryota</taxon>
        <taxon>Metazoa</taxon>
        <taxon>Spiralia</taxon>
        <taxon>Lophotrochozoa</taxon>
        <taxon>Mollusca</taxon>
        <taxon>Cephalopoda</taxon>
        <taxon>Coleoidea</taxon>
        <taxon>Octopodiformes</taxon>
        <taxon>Octopoda</taxon>
        <taxon>Incirrata</taxon>
        <taxon>Octopodidae</taxon>
        <taxon>Octopus</taxon>
    </lineage>
</organism>
<name>A0A0L8HIU1_OCTBM</name>
<dbReference type="AlphaFoldDB" id="A0A0L8HIU1"/>
<sequence>MANQQMNPRDIRYSQDTIKSSFQNGEPLLNAIHDIKVGKKSPNDFPSIDVYEKDGKYYSSDNRRLHVFKEVEKSQPNFKIPVSLKRGDFVPKLTTANDGSSVTFRDSNMK</sequence>
<reference evidence="1" key="1">
    <citation type="submission" date="2015-07" db="EMBL/GenBank/DDBJ databases">
        <title>MeaNS - Measles Nucleotide Surveillance Program.</title>
        <authorList>
            <person name="Tran T."/>
            <person name="Druce J."/>
        </authorList>
    </citation>
    <scope>NUCLEOTIDE SEQUENCE</scope>
    <source>
        <strain evidence="1">UCB-OBI-ISO-001</strain>
        <tissue evidence="1">Gonad</tissue>
    </source>
</reference>
<dbReference type="STRING" id="37653.A0A0L8HIU1"/>